<organism evidence="2 3">
    <name type="scientific">Pestalotiopsis fici (strain W106-1 / CGMCC3.15140)</name>
    <dbReference type="NCBI Taxonomy" id="1229662"/>
    <lineage>
        <taxon>Eukaryota</taxon>
        <taxon>Fungi</taxon>
        <taxon>Dikarya</taxon>
        <taxon>Ascomycota</taxon>
        <taxon>Pezizomycotina</taxon>
        <taxon>Sordariomycetes</taxon>
        <taxon>Xylariomycetidae</taxon>
        <taxon>Amphisphaeriales</taxon>
        <taxon>Sporocadaceae</taxon>
        <taxon>Pestalotiopsis</taxon>
    </lineage>
</organism>
<name>W3XJN1_PESFW</name>
<evidence type="ECO:0000313" key="3">
    <source>
        <dbReference type="Proteomes" id="UP000030651"/>
    </source>
</evidence>
<dbReference type="Proteomes" id="UP000030651">
    <property type="component" value="Unassembled WGS sequence"/>
</dbReference>
<dbReference type="InParanoid" id="W3XJN1"/>
<gene>
    <name evidence="2" type="ORF">PFICI_03491</name>
</gene>
<feature type="region of interest" description="Disordered" evidence="1">
    <location>
        <begin position="103"/>
        <end position="155"/>
    </location>
</feature>
<dbReference type="KEGG" id="pfy:PFICI_03491"/>
<evidence type="ECO:0000313" key="2">
    <source>
        <dbReference type="EMBL" id="ETS85466.1"/>
    </source>
</evidence>
<dbReference type="GeneID" id="19268504"/>
<sequence>MSPLRAETVQQITDGLKSSKLFSLTSPQLLVVDASGQKTLGPAESPSTTTTTTIEDLEFALAARRAAVAIYQATIASSIGLPISTTTAKPLLAALSDLPLAPLPSSDWSSIDPDAPGSHRDPAGSDNAYPALARPPHEDILNPKRPVTPTTTTNG</sequence>
<protein>
    <submittedName>
        <fullName evidence="2">Uncharacterized protein</fullName>
    </submittedName>
</protein>
<dbReference type="HOGENOM" id="CLU_1696129_0_0_1"/>
<proteinExistence type="predicted"/>
<dbReference type="RefSeq" id="XP_007830263.1">
    <property type="nucleotide sequence ID" value="XM_007832072.1"/>
</dbReference>
<keyword evidence="3" id="KW-1185">Reference proteome</keyword>
<reference evidence="3" key="1">
    <citation type="journal article" date="2015" name="BMC Genomics">
        <title>Genomic and transcriptomic analysis of the endophytic fungus Pestalotiopsis fici reveals its lifestyle and high potential for synthesis of natural products.</title>
        <authorList>
            <person name="Wang X."/>
            <person name="Zhang X."/>
            <person name="Liu L."/>
            <person name="Xiang M."/>
            <person name="Wang W."/>
            <person name="Sun X."/>
            <person name="Che Y."/>
            <person name="Guo L."/>
            <person name="Liu G."/>
            <person name="Guo L."/>
            <person name="Wang C."/>
            <person name="Yin W.B."/>
            <person name="Stadler M."/>
            <person name="Zhang X."/>
            <person name="Liu X."/>
        </authorList>
    </citation>
    <scope>NUCLEOTIDE SEQUENCE [LARGE SCALE GENOMIC DNA]</scope>
    <source>
        <strain evidence="3">W106-1 / CGMCC3.15140</strain>
    </source>
</reference>
<accession>W3XJN1</accession>
<evidence type="ECO:0000256" key="1">
    <source>
        <dbReference type="SAM" id="MobiDB-lite"/>
    </source>
</evidence>
<dbReference type="EMBL" id="KI912110">
    <property type="protein sequence ID" value="ETS85466.1"/>
    <property type="molecule type" value="Genomic_DNA"/>
</dbReference>
<dbReference type="AlphaFoldDB" id="W3XJN1"/>